<protein>
    <recommendedName>
        <fullName evidence="9">SET domain-containing protein</fullName>
    </recommendedName>
</protein>
<gene>
    <name evidence="8" type="ORF">METZ01_LOCUS234930</name>
</gene>
<dbReference type="InterPro" id="IPR001214">
    <property type="entry name" value="SET_dom"/>
</dbReference>
<accession>A0A382H442</accession>
<dbReference type="Gene3D" id="2.170.270.10">
    <property type="entry name" value="SET domain"/>
    <property type="match status" value="1"/>
</dbReference>
<dbReference type="PROSITE" id="PS50868">
    <property type="entry name" value="POST_SET"/>
    <property type="match status" value="1"/>
</dbReference>
<keyword evidence="4" id="KW-0808">Transferase</keyword>
<dbReference type="SUPFAM" id="SSF82199">
    <property type="entry name" value="SET domain"/>
    <property type="match status" value="1"/>
</dbReference>
<keyword evidence="3" id="KW-0489">Methyltransferase</keyword>
<dbReference type="PANTHER" id="PTHR22884">
    <property type="entry name" value="SET DOMAIN PROTEINS"/>
    <property type="match status" value="1"/>
</dbReference>
<feature type="domain" description="SET" evidence="6">
    <location>
        <begin position="8"/>
        <end position="115"/>
    </location>
</feature>
<sequence>MQTEVENKHLVFKRSKIHNMGAYATRDIRKGTRIIEYIGRPLTKKKAQKELEDSNGYVFTINKHFDIDGSVEWNPARYINHSCDPNAESDIIDDRVWISAIKNIKKGEEVSYNYNYDLEDAFDNPCNCGTKSCVGYMVGDDYWPKLKKLIKKRKKKARIKK</sequence>
<dbReference type="AlphaFoldDB" id="A0A382H442"/>
<proteinExistence type="predicted"/>
<feature type="domain" description="Post-SET" evidence="7">
    <location>
        <begin position="122"/>
        <end position="138"/>
    </location>
</feature>
<comment type="subcellular location">
    <subcellularLocation>
        <location evidence="1">Chromosome</location>
    </subcellularLocation>
</comment>
<evidence type="ECO:0008006" key="9">
    <source>
        <dbReference type="Google" id="ProtNLM"/>
    </source>
</evidence>
<dbReference type="InterPro" id="IPR003616">
    <property type="entry name" value="Post-SET_dom"/>
</dbReference>
<dbReference type="GO" id="GO:0008168">
    <property type="term" value="F:methyltransferase activity"/>
    <property type="evidence" value="ECO:0007669"/>
    <property type="project" value="UniProtKB-KW"/>
</dbReference>
<dbReference type="InterPro" id="IPR050777">
    <property type="entry name" value="SET2_Histone-Lys_MeTrsfase"/>
</dbReference>
<keyword evidence="5" id="KW-0949">S-adenosyl-L-methionine</keyword>
<reference evidence="8" key="1">
    <citation type="submission" date="2018-05" db="EMBL/GenBank/DDBJ databases">
        <authorList>
            <person name="Lanie J.A."/>
            <person name="Ng W.-L."/>
            <person name="Kazmierczak K.M."/>
            <person name="Andrzejewski T.M."/>
            <person name="Davidsen T.M."/>
            <person name="Wayne K.J."/>
            <person name="Tettelin H."/>
            <person name="Glass J.I."/>
            <person name="Rusch D."/>
            <person name="Podicherti R."/>
            <person name="Tsui H.-C.T."/>
            <person name="Winkler M.E."/>
        </authorList>
    </citation>
    <scope>NUCLEOTIDE SEQUENCE</scope>
</reference>
<dbReference type="InterPro" id="IPR046341">
    <property type="entry name" value="SET_dom_sf"/>
</dbReference>
<organism evidence="8">
    <name type="scientific">marine metagenome</name>
    <dbReference type="NCBI Taxonomy" id="408172"/>
    <lineage>
        <taxon>unclassified sequences</taxon>
        <taxon>metagenomes</taxon>
        <taxon>ecological metagenomes</taxon>
    </lineage>
</organism>
<evidence type="ECO:0000259" key="6">
    <source>
        <dbReference type="PROSITE" id="PS50280"/>
    </source>
</evidence>
<evidence type="ECO:0000256" key="3">
    <source>
        <dbReference type="ARBA" id="ARBA00022603"/>
    </source>
</evidence>
<evidence type="ECO:0000256" key="2">
    <source>
        <dbReference type="ARBA" id="ARBA00022454"/>
    </source>
</evidence>
<evidence type="ECO:0000256" key="1">
    <source>
        <dbReference type="ARBA" id="ARBA00004286"/>
    </source>
</evidence>
<dbReference type="Pfam" id="PF00856">
    <property type="entry name" value="SET"/>
    <property type="match status" value="1"/>
</dbReference>
<dbReference type="GO" id="GO:0032259">
    <property type="term" value="P:methylation"/>
    <property type="evidence" value="ECO:0007669"/>
    <property type="project" value="UniProtKB-KW"/>
</dbReference>
<dbReference type="EMBL" id="UINC01059077">
    <property type="protein sequence ID" value="SVB82076.1"/>
    <property type="molecule type" value="Genomic_DNA"/>
</dbReference>
<evidence type="ECO:0000256" key="4">
    <source>
        <dbReference type="ARBA" id="ARBA00022679"/>
    </source>
</evidence>
<name>A0A382H442_9ZZZZ</name>
<evidence type="ECO:0000259" key="7">
    <source>
        <dbReference type="PROSITE" id="PS50868"/>
    </source>
</evidence>
<dbReference type="PROSITE" id="PS50280">
    <property type="entry name" value="SET"/>
    <property type="match status" value="1"/>
</dbReference>
<evidence type="ECO:0000313" key="8">
    <source>
        <dbReference type="EMBL" id="SVB82076.1"/>
    </source>
</evidence>
<dbReference type="SMART" id="SM00317">
    <property type="entry name" value="SET"/>
    <property type="match status" value="1"/>
</dbReference>
<evidence type="ECO:0000256" key="5">
    <source>
        <dbReference type="ARBA" id="ARBA00022691"/>
    </source>
</evidence>
<keyword evidence="2" id="KW-0158">Chromosome</keyword>
<dbReference type="GO" id="GO:0005694">
    <property type="term" value="C:chromosome"/>
    <property type="evidence" value="ECO:0007669"/>
    <property type="project" value="UniProtKB-SubCell"/>
</dbReference>